<dbReference type="OrthoDB" id="2967946at2"/>
<name>A0A132UBG8_9BACL</name>
<dbReference type="EMBL" id="LIRB01000095">
    <property type="protein sequence ID" value="KWX80693.1"/>
    <property type="molecule type" value="Genomic_DNA"/>
</dbReference>
<dbReference type="Proteomes" id="UP000070475">
    <property type="component" value="Unassembled WGS sequence"/>
</dbReference>
<keyword evidence="2" id="KW-1185">Reference proteome</keyword>
<sequence length="171" mass="19491">MRKNAMSIFVLILFLNLIGCSHKESGLNQVTKEVEKNGGSIMTVKGFEVKEIDLLPDPLGQNRDSIIYLFTDKIGKLDQSKKSNSNDIKILYGPYKGTDIFKITQSEVEVLNEDDMNKKVINGIEMYYKTINNRIIIFVRSNGISYTYEAKITEKYSETKHFDLLYAAISS</sequence>
<dbReference type="RefSeq" id="WP_060819546.1">
    <property type="nucleotide sequence ID" value="NZ_LIRB01000095.1"/>
</dbReference>
<evidence type="ECO:0000313" key="2">
    <source>
        <dbReference type="Proteomes" id="UP000070475"/>
    </source>
</evidence>
<protein>
    <submittedName>
        <fullName evidence="1">Uncharacterized protein</fullName>
    </submittedName>
</protein>
<dbReference type="PATRIC" id="fig|483937.3.peg.5535"/>
<accession>A0A132UBG8</accession>
<proteinExistence type="predicted"/>
<organism evidence="1 2">
    <name type="scientific">Paenibacillus riograndensis</name>
    <dbReference type="NCBI Taxonomy" id="483937"/>
    <lineage>
        <taxon>Bacteria</taxon>
        <taxon>Bacillati</taxon>
        <taxon>Bacillota</taxon>
        <taxon>Bacilli</taxon>
        <taxon>Bacillales</taxon>
        <taxon>Paenibacillaceae</taxon>
        <taxon>Paenibacillus</taxon>
        <taxon>Paenibacillus sonchi group</taxon>
    </lineage>
</organism>
<gene>
    <name evidence="1" type="ORF">AMQ84_02715</name>
</gene>
<dbReference type="AlphaFoldDB" id="A0A132UBG8"/>
<evidence type="ECO:0000313" key="1">
    <source>
        <dbReference type="EMBL" id="KWX80693.1"/>
    </source>
</evidence>
<comment type="caution">
    <text evidence="1">The sequence shown here is derived from an EMBL/GenBank/DDBJ whole genome shotgun (WGS) entry which is preliminary data.</text>
</comment>
<reference evidence="1 2" key="1">
    <citation type="submission" date="2015-08" db="EMBL/GenBank/DDBJ databases">
        <title>Genomes of Paenibacillus riograndensis.</title>
        <authorList>
            <person name="Sant'Anna F.H."/>
            <person name="Souza R."/>
            <person name="Ambrosini A."/>
            <person name="Bach E."/>
            <person name="Fernandes G."/>
            <person name="Balsanelli E."/>
            <person name="Baura V.A."/>
            <person name="Pedrosa F.O."/>
            <person name="Souza E.M."/>
            <person name="Passaglia L."/>
        </authorList>
    </citation>
    <scope>NUCLEOTIDE SEQUENCE [LARGE SCALE GENOMIC DNA]</scope>
    <source>
        <strain evidence="1 2">CAS34</strain>
    </source>
</reference>